<dbReference type="RefSeq" id="WP_380748455.1">
    <property type="nucleotide sequence ID" value="NZ_JBHSRF010000007.1"/>
</dbReference>
<keyword evidence="3" id="KW-1185">Reference proteome</keyword>
<comment type="caution">
    <text evidence="2">The sequence shown here is derived from an EMBL/GenBank/DDBJ whole genome shotgun (WGS) entry which is preliminary data.</text>
</comment>
<evidence type="ECO:0000256" key="1">
    <source>
        <dbReference type="SAM" id="MobiDB-lite"/>
    </source>
</evidence>
<sequence>MPTSTPTPVKAAPKGPARRRCGAPGCTTKIPAGHIMCGPDWALLPALLRRNVHYAHKGRELDRDSYRAALRQARRAVQAAKNRITTPETARA</sequence>
<proteinExistence type="predicted"/>
<evidence type="ECO:0000313" key="3">
    <source>
        <dbReference type="Proteomes" id="UP001596137"/>
    </source>
</evidence>
<reference evidence="3" key="1">
    <citation type="journal article" date="2019" name="Int. J. Syst. Evol. Microbiol.">
        <title>The Global Catalogue of Microorganisms (GCM) 10K type strain sequencing project: providing services to taxonomists for standard genome sequencing and annotation.</title>
        <authorList>
            <consortium name="The Broad Institute Genomics Platform"/>
            <consortium name="The Broad Institute Genome Sequencing Center for Infectious Disease"/>
            <person name="Wu L."/>
            <person name="Ma J."/>
        </authorList>
    </citation>
    <scope>NUCLEOTIDE SEQUENCE [LARGE SCALE GENOMIC DNA]</scope>
    <source>
        <strain evidence="3">JCM 30346</strain>
    </source>
</reference>
<dbReference type="Proteomes" id="UP001596137">
    <property type="component" value="Unassembled WGS sequence"/>
</dbReference>
<feature type="region of interest" description="Disordered" evidence="1">
    <location>
        <begin position="1"/>
        <end position="21"/>
    </location>
</feature>
<name>A0ABW1NEF4_9ACTN</name>
<dbReference type="EMBL" id="JBHSRF010000007">
    <property type="protein sequence ID" value="MFC6081044.1"/>
    <property type="molecule type" value="Genomic_DNA"/>
</dbReference>
<accession>A0ABW1NEF4</accession>
<gene>
    <name evidence="2" type="ORF">ACFP1K_07715</name>
</gene>
<evidence type="ECO:0000313" key="2">
    <source>
        <dbReference type="EMBL" id="MFC6081044.1"/>
    </source>
</evidence>
<organism evidence="2 3">
    <name type="scientific">Sphaerisporangium aureirubrum</name>
    <dbReference type="NCBI Taxonomy" id="1544736"/>
    <lineage>
        <taxon>Bacteria</taxon>
        <taxon>Bacillati</taxon>
        <taxon>Actinomycetota</taxon>
        <taxon>Actinomycetes</taxon>
        <taxon>Streptosporangiales</taxon>
        <taxon>Streptosporangiaceae</taxon>
        <taxon>Sphaerisporangium</taxon>
    </lineage>
</organism>
<protein>
    <submittedName>
        <fullName evidence="2">Uncharacterized protein</fullName>
    </submittedName>
</protein>